<feature type="compositionally biased region" description="Basic and acidic residues" evidence="1">
    <location>
        <begin position="891"/>
        <end position="903"/>
    </location>
</feature>
<name>A0A1X2LCK5_9MYCO</name>
<feature type="compositionally biased region" description="Polar residues" evidence="1">
    <location>
        <begin position="877"/>
        <end position="888"/>
    </location>
</feature>
<dbReference type="RefSeq" id="WP_085288720.1">
    <property type="nucleotide sequence ID" value="NZ_NCXM01000003.1"/>
</dbReference>
<dbReference type="InterPro" id="IPR009492">
    <property type="entry name" value="TniQ"/>
</dbReference>
<evidence type="ECO:0000256" key="1">
    <source>
        <dbReference type="SAM" id="MobiDB-lite"/>
    </source>
</evidence>
<evidence type="ECO:0000313" key="3">
    <source>
        <dbReference type="EMBL" id="OSC31655.1"/>
    </source>
</evidence>
<comment type="caution">
    <text evidence="3">The sequence shown here is derived from an EMBL/GenBank/DDBJ whole genome shotgun (WGS) entry which is preliminary data.</text>
</comment>
<dbReference type="AlphaFoldDB" id="A0A1X2LCK5"/>
<dbReference type="Pfam" id="PF06527">
    <property type="entry name" value="TniQ"/>
    <property type="match status" value="1"/>
</dbReference>
<reference evidence="3 4" key="1">
    <citation type="submission" date="2017-04" db="EMBL/GenBank/DDBJ databases">
        <title>The new phylogeny of genus Mycobacterium.</title>
        <authorList>
            <person name="Tortoli E."/>
            <person name="Trovato A."/>
            <person name="Cirillo D.M."/>
        </authorList>
    </citation>
    <scope>NUCLEOTIDE SEQUENCE [LARGE SCALE GENOMIC DNA]</scope>
    <source>
        <strain evidence="3 4">DSM 45247</strain>
    </source>
</reference>
<proteinExistence type="predicted"/>
<feature type="compositionally biased region" description="Basic residues" evidence="1">
    <location>
        <begin position="904"/>
        <end position="913"/>
    </location>
</feature>
<gene>
    <name evidence="3" type="ORF">B8W69_04290</name>
</gene>
<dbReference type="Proteomes" id="UP000242320">
    <property type="component" value="Unassembled WGS sequence"/>
</dbReference>
<keyword evidence="4" id="KW-1185">Reference proteome</keyword>
<dbReference type="OrthoDB" id="3874088at2"/>
<protein>
    <recommendedName>
        <fullName evidence="2">TniQ domain-containing protein</fullName>
    </recommendedName>
</protein>
<feature type="region of interest" description="Disordered" evidence="1">
    <location>
        <begin position="874"/>
        <end position="913"/>
    </location>
</feature>
<sequence length="913" mass="102651">MATAVEMSGARLGPRTLPLGIMPVPGEALESWLAALAQCLDLQWGKFLSVILPRSLVPRPHSLGRLDLTAHLTEAELRSISAATGVDAAFIEALTWRRFDGLVGTVDVAQRQMKMSWPFRRFRFCPECVADSHGRWQLEWRLPWVFACQKHFRLLADSCPACGHTQRTSRGWLRGDLVPAPELCRATAPDGSRCGHLLSATSTSALTKGHPFLKAQAALSNILSDATVAAGLYGTMPASTKQFLADLRLLAMRFAEAIDPRERTVITSLHPGSDLVAVWDSVEVRRWRASPKTRRTVPALIAAVGITSALEVLLCRSVDEAATRMQPLLATRRQAGNSVYNGALTTRNRNPVIDAVTVRALRDSMGPLDQLRYRAWEPLPRWSRKLDASALRSIPTCLWSDWAIRLLPPDRRTGRRGATRAGLAMLLLAVGNRASEPEMAKNLAIARLAAKHAENPWIRVRLLLRDHGWWPNVATALTRLADHLADHPSPIDYATRRRLDYRKLLPDNDWREIFASTDFGNLDCAHTGQRVRNWMFERISMLPADMSPFTARNPEPAGHVLEPIELLAPPIADRLDTIASRFLQQHRIVDEPVAWSPPLSLVADLDLPGPDVEALNIEVLHQAILAGPRSISGAAEGMGVRPRVVRHLLERSPLPQPVCRGQQRPKKPTRLDRARLRLPGAELARLHEQKKWSLYAIGKYFGIDSDVVKQLAVEQGIVINLVSVLPKPVDAEWLYREYIVNERTMEDIALEVGISPWTLRARASELGIHKRRVTPPISEAWIYQEYMVNKRSLTDMALDAGVDRQVLARRAHNLGIPVRRNPPRRATSVITRERFYAEYVTKNRSLRDMERDFEVSHGTLRKLANGWGIPLRRSRQRQATLATQTGRTRSQRSDPERQSEKRPHVFNRRSQTR</sequence>
<accession>A0A1X2LCK5</accession>
<evidence type="ECO:0000259" key="2">
    <source>
        <dbReference type="Pfam" id="PF06527"/>
    </source>
</evidence>
<evidence type="ECO:0000313" key="4">
    <source>
        <dbReference type="Proteomes" id="UP000242320"/>
    </source>
</evidence>
<organism evidence="3 4">
    <name type="scientific">Mycolicibacterium vulneris</name>
    <dbReference type="NCBI Taxonomy" id="547163"/>
    <lineage>
        <taxon>Bacteria</taxon>
        <taxon>Bacillati</taxon>
        <taxon>Actinomycetota</taxon>
        <taxon>Actinomycetes</taxon>
        <taxon>Mycobacteriales</taxon>
        <taxon>Mycobacteriaceae</taxon>
        <taxon>Mycolicibacterium</taxon>
    </lineage>
</organism>
<dbReference type="EMBL" id="NCXM01000003">
    <property type="protein sequence ID" value="OSC31655.1"/>
    <property type="molecule type" value="Genomic_DNA"/>
</dbReference>
<feature type="domain" description="TniQ" evidence="2">
    <location>
        <begin position="19"/>
        <end position="154"/>
    </location>
</feature>